<evidence type="ECO:0000256" key="2">
    <source>
        <dbReference type="ARBA" id="ARBA00007840"/>
    </source>
</evidence>
<keyword evidence="4 6" id="KW-0378">Hydrolase</keyword>
<evidence type="ECO:0000256" key="6">
    <source>
        <dbReference type="RuleBase" id="RU361140"/>
    </source>
</evidence>
<evidence type="ECO:0000256" key="4">
    <source>
        <dbReference type="ARBA" id="ARBA00022801"/>
    </source>
</evidence>
<gene>
    <name evidence="9" type="ORF">GCM10008090_07690</name>
</gene>
<evidence type="ECO:0000313" key="9">
    <source>
        <dbReference type="EMBL" id="GHA01060.1"/>
    </source>
</evidence>
<dbReference type="PROSITE" id="PS00336">
    <property type="entry name" value="BETA_LACTAMASE_C"/>
    <property type="match status" value="1"/>
</dbReference>
<name>A0A918VIZ1_9GAMM</name>
<protein>
    <recommendedName>
        <fullName evidence="3 6">Beta-lactamase</fullName>
        <ecNumber evidence="3 6">3.5.2.6</ecNumber>
    </recommendedName>
</protein>
<dbReference type="GO" id="GO:0046677">
    <property type="term" value="P:response to antibiotic"/>
    <property type="evidence" value="ECO:0007669"/>
    <property type="project" value="UniProtKB-UniRule"/>
</dbReference>
<dbReference type="GO" id="GO:0008800">
    <property type="term" value="F:beta-lactamase activity"/>
    <property type="evidence" value="ECO:0007669"/>
    <property type="project" value="UniProtKB-UniRule"/>
</dbReference>
<evidence type="ECO:0000256" key="1">
    <source>
        <dbReference type="ARBA" id="ARBA00001526"/>
    </source>
</evidence>
<evidence type="ECO:0000259" key="8">
    <source>
        <dbReference type="Pfam" id="PF11954"/>
    </source>
</evidence>
<comment type="similarity">
    <text evidence="2 6">Belongs to the class-C beta-lactamase family.</text>
</comment>
<dbReference type="EMBL" id="BMXA01000001">
    <property type="protein sequence ID" value="GHA01060.1"/>
    <property type="molecule type" value="Genomic_DNA"/>
</dbReference>
<organism evidence="9 10">
    <name type="scientific">Arenicella chitinivorans</name>
    <dbReference type="NCBI Taxonomy" id="1329800"/>
    <lineage>
        <taxon>Bacteria</taxon>
        <taxon>Pseudomonadati</taxon>
        <taxon>Pseudomonadota</taxon>
        <taxon>Gammaproteobacteria</taxon>
        <taxon>Arenicellales</taxon>
        <taxon>Arenicellaceae</taxon>
        <taxon>Arenicella</taxon>
    </lineage>
</organism>
<comment type="catalytic activity">
    <reaction evidence="1 6">
        <text>a beta-lactam + H2O = a substituted beta-amino acid</text>
        <dbReference type="Rhea" id="RHEA:20401"/>
        <dbReference type="ChEBI" id="CHEBI:15377"/>
        <dbReference type="ChEBI" id="CHEBI:35627"/>
        <dbReference type="ChEBI" id="CHEBI:140347"/>
        <dbReference type="EC" id="3.5.2.6"/>
    </reaction>
</comment>
<feature type="domain" description="Peptidase S12 Pab87-related C-terminal" evidence="8">
    <location>
        <begin position="483"/>
        <end position="558"/>
    </location>
</feature>
<evidence type="ECO:0000256" key="3">
    <source>
        <dbReference type="ARBA" id="ARBA00012865"/>
    </source>
</evidence>
<sequence>MHPTGPTTALDLIHCMTYSTDLDMPSRLKRILCSSLMVTAASTQASDTSLQSQLQSMLDGDRTGACMAVATIDHGVKRAIACADPAAATKRKLDFDTAFEIGSISKTMTAVVAAGLMRDTELSLDTPISALLPTDTQVPDFAGQPIRLRHLLTHTSGLPALPSRMKATSLTDPYRKLTGNALLASLADVTLLQAPGESFQYSNFAMMVLSYALELHSQREFDALLSDYVFKPLNMQHSFTHDKPKGVHMAQGHSALTKPVSNWSFTPGLHGAGGVRASLNDMVRYALAHLSTVEDETTSLLRSTHTELSQVDGQRVAHNWMINRIGNTDYLAHEGGTGGFSALIALDTQRQRGIVILADTALTSLGGLSDYATALMDETAPAPQPRRELPAPTTLLTHLTGEYELTEANLRMRLWEEDGALKAQATGQGAFTLKYDSRGDFYPTSFDALLRPVETPQGLSFQWHQGGGIRMAQRVGAEPTDFTLPAEKLAEYVGIYPLMSGFSLTVAVTDDKLAIQGTGQAALTVQAVAEDEFWRGDVGAKFVFNRGPHGHVISVTLNQHGQIITGQKQ</sequence>
<dbReference type="Proteomes" id="UP000614811">
    <property type="component" value="Unassembled WGS sequence"/>
</dbReference>
<keyword evidence="5 6" id="KW-0046">Antibiotic resistance</keyword>
<dbReference type="InterPro" id="IPR050491">
    <property type="entry name" value="AmpC-like"/>
</dbReference>
<accession>A0A918VIZ1</accession>
<reference evidence="9" key="1">
    <citation type="journal article" date="2014" name="Int. J. Syst. Evol. Microbiol.">
        <title>Complete genome sequence of Corynebacterium casei LMG S-19264T (=DSM 44701T), isolated from a smear-ripened cheese.</title>
        <authorList>
            <consortium name="US DOE Joint Genome Institute (JGI-PGF)"/>
            <person name="Walter F."/>
            <person name="Albersmeier A."/>
            <person name="Kalinowski J."/>
            <person name="Ruckert C."/>
        </authorList>
    </citation>
    <scope>NUCLEOTIDE SEQUENCE</scope>
    <source>
        <strain evidence="9">KCTC 12711</strain>
    </source>
</reference>
<dbReference type="SUPFAM" id="SSF56601">
    <property type="entry name" value="beta-lactamase/transpeptidase-like"/>
    <property type="match status" value="1"/>
</dbReference>
<dbReference type="InterPro" id="IPR021860">
    <property type="entry name" value="Peptidase_S12_Pab87-rel_C"/>
</dbReference>
<feature type="domain" description="Beta-lactamase-related" evidence="7">
    <location>
        <begin position="66"/>
        <end position="360"/>
    </location>
</feature>
<reference evidence="9" key="2">
    <citation type="submission" date="2020-09" db="EMBL/GenBank/DDBJ databases">
        <authorList>
            <person name="Sun Q."/>
            <person name="Kim S."/>
        </authorList>
    </citation>
    <scope>NUCLEOTIDE SEQUENCE</scope>
    <source>
        <strain evidence="9">KCTC 12711</strain>
    </source>
</reference>
<dbReference type="PANTHER" id="PTHR46825">
    <property type="entry name" value="D-ALANYL-D-ALANINE-CARBOXYPEPTIDASE/ENDOPEPTIDASE AMPH"/>
    <property type="match status" value="1"/>
</dbReference>
<dbReference type="Pfam" id="PF11954">
    <property type="entry name" value="DUF3471"/>
    <property type="match status" value="1"/>
</dbReference>
<evidence type="ECO:0000313" key="10">
    <source>
        <dbReference type="Proteomes" id="UP000614811"/>
    </source>
</evidence>
<dbReference type="InterPro" id="IPR001466">
    <property type="entry name" value="Beta-lactam-related"/>
</dbReference>
<evidence type="ECO:0000259" key="7">
    <source>
        <dbReference type="Pfam" id="PF00144"/>
    </source>
</evidence>
<dbReference type="Pfam" id="PF00144">
    <property type="entry name" value="Beta-lactamase"/>
    <property type="match status" value="1"/>
</dbReference>
<keyword evidence="10" id="KW-1185">Reference proteome</keyword>
<dbReference type="Gene3D" id="3.40.710.10">
    <property type="entry name" value="DD-peptidase/beta-lactamase superfamily"/>
    <property type="match status" value="1"/>
</dbReference>
<dbReference type="AlphaFoldDB" id="A0A918VIZ1"/>
<proteinExistence type="inferred from homology"/>
<dbReference type="EC" id="3.5.2.6" evidence="3 6"/>
<dbReference type="PANTHER" id="PTHR46825:SF9">
    <property type="entry name" value="BETA-LACTAMASE-RELATED DOMAIN-CONTAINING PROTEIN"/>
    <property type="match status" value="1"/>
</dbReference>
<dbReference type="InterPro" id="IPR001586">
    <property type="entry name" value="Beta-lactam_class-C_AS"/>
</dbReference>
<dbReference type="InterPro" id="IPR012338">
    <property type="entry name" value="Beta-lactam/transpept-like"/>
</dbReference>
<comment type="caution">
    <text evidence="9">The sequence shown here is derived from an EMBL/GenBank/DDBJ whole genome shotgun (WGS) entry which is preliminary data.</text>
</comment>
<dbReference type="GO" id="GO:0017001">
    <property type="term" value="P:antibiotic catabolic process"/>
    <property type="evidence" value="ECO:0007669"/>
    <property type="project" value="InterPro"/>
</dbReference>
<evidence type="ECO:0000256" key="5">
    <source>
        <dbReference type="ARBA" id="ARBA00023251"/>
    </source>
</evidence>
<dbReference type="GO" id="GO:0030288">
    <property type="term" value="C:outer membrane-bounded periplasmic space"/>
    <property type="evidence" value="ECO:0007669"/>
    <property type="project" value="InterPro"/>
</dbReference>